<evidence type="ECO:0000313" key="3">
    <source>
        <dbReference type="Proteomes" id="UP001291623"/>
    </source>
</evidence>
<dbReference type="Proteomes" id="UP001291623">
    <property type="component" value="Unassembled WGS sequence"/>
</dbReference>
<organism evidence="2 3">
    <name type="scientific">Anisodus tanguticus</name>
    <dbReference type="NCBI Taxonomy" id="243964"/>
    <lineage>
        <taxon>Eukaryota</taxon>
        <taxon>Viridiplantae</taxon>
        <taxon>Streptophyta</taxon>
        <taxon>Embryophyta</taxon>
        <taxon>Tracheophyta</taxon>
        <taxon>Spermatophyta</taxon>
        <taxon>Magnoliopsida</taxon>
        <taxon>eudicotyledons</taxon>
        <taxon>Gunneridae</taxon>
        <taxon>Pentapetalae</taxon>
        <taxon>asterids</taxon>
        <taxon>lamiids</taxon>
        <taxon>Solanales</taxon>
        <taxon>Solanaceae</taxon>
        <taxon>Solanoideae</taxon>
        <taxon>Hyoscyameae</taxon>
        <taxon>Anisodus</taxon>
    </lineage>
</organism>
<dbReference type="AlphaFoldDB" id="A0AAE1SVS2"/>
<comment type="caution">
    <text evidence="2">The sequence shown here is derived from an EMBL/GenBank/DDBJ whole genome shotgun (WGS) entry which is preliminary data.</text>
</comment>
<proteinExistence type="predicted"/>
<feature type="compositionally biased region" description="Low complexity" evidence="1">
    <location>
        <begin position="80"/>
        <end position="95"/>
    </location>
</feature>
<keyword evidence="3" id="KW-1185">Reference proteome</keyword>
<sequence>MNLHAPCYDNLLGFTPSYAEIAHDEQDDNEGYEKLNKRDVILILDNKDLERKDEPWKLMERYLEAGTLISSSDESLACSVSSSESSGSELSNNLNNDRYHGGLSEDTRNGESPLEPGLRHLILIDVLGFDINYLQSFALCLIRDSQSENKLTFDLLAASTQGNLIPTRGYPLHQVQNMYETRDDLKLVVV</sequence>
<accession>A0AAE1SVS2</accession>
<gene>
    <name evidence="2" type="ORF">RND71_003381</name>
</gene>
<feature type="region of interest" description="Disordered" evidence="1">
    <location>
        <begin position="80"/>
        <end position="111"/>
    </location>
</feature>
<evidence type="ECO:0000313" key="2">
    <source>
        <dbReference type="EMBL" id="KAK4377085.1"/>
    </source>
</evidence>
<feature type="compositionally biased region" description="Basic and acidic residues" evidence="1">
    <location>
        <begin position="97"/>
        <end position="109"/>
    </location>
</feature>
<evidence type="ECO:0000256" key="1">
    <source>
        <dbReference type="SAM" id="MobiDB-lite"/>
    </source>
</evidence>
<reference evidence="2" key="1">
    <citation type="submission" date="2023-12" db="EMBL/GenBank/DDBJ databases">
        <title>Genome assembly of Anisodus tanguticus.</title>
        <authorList>
            <person name="Wang Y.-J."/>
        </authorList>
    </citation>
    <scope>NUCLEOTIDE SEQUENCE</scope>
    <source>
        <strain evidence="2">KB-2021</strain>
        <tissue evidence="2">Leaf</tissue>
    </source>
</reference>
<protein>
    <submittedName>
        <fullName evidence="2">Uncharacterized protein</fullName>
    </submittedName>
</protein>
<dbReference type="EMBL" id="JAVYJV010000002">
    <property type="protein sequence ID" value="KAK4377085.1"/>
    <property type="molecule type" value="Genomic_DNA"/>
</dbReference>
<name>A0AAE1SVS2_9SOLA</name>